<dbReference type="AlphaFoldDB" id="A0AA39IDS6"/>
<evidence type="ECO:0000313" key="3">
    <source>
        <dbReference type="Proteomes" id="UP001175271"/>
    </source>
</evidence>
<proteinExistence type="predicted"/>
<protein>
    <submittedName>
        <fullName evidence="2">Uncharacterized protein</fullName>
    </submittedName>
</protein>
<reference evidence="2" key="1">
    <citation type="submission" date="2023-06" db="EMBL/GenBank/DDBJ databases">
        <title>Genomic analysis of the entomopathogenic nematode Steinernema hermaphroditum.</title>
        <authorList>
            <person name="Schwarz E.M."/>
            <person name="Heppert J.K."/>
            <person name="Baniya A."/>
            <person name="Schwartz H.T."/>
            <person name="Tan C.-H."/>
            <person name="Antoshechkin I."/>
            <person name="Sternberg P.W."/>
            <person name="Goodrich-Blair H."/>
            <person name="Dillman A.R."/>
        </authorList>
    </citation>
    <scope>NUCLEOTIDE SEQUENCE</scope>
    <source>
        <strain evidence="2">PS9179</strain>
        <tissue evidence="2">Whole animal</tissue>
    </source>
</reference>
<feature type="region of interest" description="Disordered" evidence="1">
    <location>
        <begin position="60"/>
        <end position="93"/>
    </location>
</feature>
<feature type="compositionally biased region" description="Polar residues" evidence="1">
    <location>
        <begin position="79"/>
        <end position="93"/>
    </location>
</feature>
<evidence type="ECO:0000256" key="1">
    <source>
        <dbReference type="SAM" id="MobiDB-lite"/>
    </source>
</evidence>
<name>A0AA39IDS6_9BILA</name>
<evidence type="ECO:0000313" key="2">
    <source>
        <dbReference type="EMBL" id="KAK0422545.1"/>
    </source>
</evidence>
<sequence length="167" mass="18883">MLGLELLGSQVLEQDFYWLGLPVAPQLRLNPSTPTFRPPSWVPRLGNFFKSAIRKMILSKHSHSRSHHSSSAPTRLDQLHQSGSSIQRPSSHNSRINNLPCLTTVFPFLQGIEAFISRTTDSSHDSPSSSASHFRFNNRLSLLDDQQAWRTHRYSHATVIEKTKAVL</sequence>
<accession>A0AA39IDS6</accession>
<dbReference type="Proteomes" id="UP001175271">
    <property type="component" value="Unassembled WGS sequence"/>
</dbReference>
<organism evidence="2 3">
    <name type="scientific">Steinernema hermaphroditum</name>
    <dbReference type="NCBI Taxonomy" id="289476"/>
    <lineage>
        <taxon>Eukaryota</taxon>
        <taxon>Metazoa</taxon>
        <taxon>Ecdysozoa</taxon>
        <taxon>Nematoda</taxon>
        <taxon>Chromadorea</taxon>
        <taxon>Rhabditida</taxon>
        <taxon>Tylenchina</taxon>
        <taxon>Panagrolaimomorpha</taxon>
        <taxon>Strongyloidoidea</taxon>
        <taxon>Steinernematidae</taxon>
        <taxon>Steinernema</taxon>
    </lineage>
</organism>
<comment type="caution">
    <text evidence="2">The sequence shown here is derived from an EMBL/GenBank/DDBJ whole genome shotgun (WGS) entry which is preliminary data.</text>
</comment>
<dbReference type="EMBL" id="JAUCMV010000001">
    <property type="protein sequence ID" value="KAK0422545.1"/>
    <property type="molecule type" value="Genomic_DNA"/>
</dbReference>
<keyword evidence="3" id="KW-1185">Reference proteome</keyword>
<gene>
    <name evidence="2" type="ORF">QR680_007631</name>
</gene>